<evidence type="ECO:0000256" key="1">
    <source>
        <dbReference type="ARBA" id="ARBA00004651"/>
    </source>
</evidence>
<dbReference type="Pfam" id="PF03553">
    <property type="entry name" value="Na_H_antiporter"/>
    <property type="match status" value="2"/>
</dbReference>
<evidence type="ECO:0000256" key="2">
    <source>
        <dbReference type="ARBA" id="ARBA00022448"/>
    </source>
</evidence>
<keyword evidence="4" id="KW-1003">Cell membrane</keyword>
<feature type="transmembrane region" description="Helical" evidence="9">
    <location>
        <begin position="75"/>
        <end position="92"/>
    </location>
</feature>
<dbReference type="KEGG" id="tem:JW646_05720"/>
<name>A0AAX2ZK95_9FIRM</name>
<keyword evidence="12" id="KW-1185">Reference proteome</keyword>
<evidence type="ECO:0000256" key="5">
    <source>
        <dbReference type="ARBA" id="ARBA00022692"/>
    </source>
</evidence>
<evidence type="ECO:0000259" key="10">
    <source>
        <dbReference type="Pfam" id="PF03553"/>
    </source>
</evidence>
<reference evidence="11 12" key="1">
    <citation type="journal article" date="2023" name="Int. J. Syst. Evol. Microbiol.">
        <title>Terrisporobacter hibernicus sp. nov., isolated from bovine faeces in Northern Ireland.</title>
        <authorList>
            <person name="Mitchell M."/>
            <person name="Nguyen S.V."/>
            <person name="Connor M."/>
            <person name="Fairley D.J."/>
            <person name="Donoghue O."/>
            <person name="Marshall H."/>
            <person name="Koolman L."/>
            <person name="McMullan G."/>
            <person name="Schaffer K.E."/>
            <person name="McGrath J.W."/>
            <person name="Fanning S."/>
        </authorList>
    </citation>
    <scope>NUCLEOTIDE SEQUENCE [LARGE SCALE GENOMIC DNA]</scope>
    <source>
        <strain evidence="11 12">MCA3</strain>
    </source>
</reference>
<feature type="transmembrane region" description="Helical" evidence="9">
    <location>
        <begin position="195"/>
        <end position="213"/>
    </location>
</feature>
<feature type="transmembrane region" description="Helical" evidence="9">
    <location>
        <begin position="154"/>
        <end position="174"/>
    </location>
</feature>
<dbReference type="EMBL" id="CP081135">
    <property type="protein sequence ID" value="UEL49748.1"/>
    <property type="molecule type" value="Genomic_DNA"/>
</dbReference>
<keyword evidence="7 9" id="KW-0472">Membrane</keyword>
<evidence type="ECO:0000256" key="9">
    <source>
        <dbReference type="SAM" id="Phobius"/>
    </source>
</evidence>
<gene>
    <name evidence="11" type="ORF">JW646_05720</name>
</gene>
<keyword evidence="3" id="KW-0050">Antiport</keyword>
<evidence type="ECO:0000256" key="4">
    <source>
        <dbReference type="ARBA" id="ARBA00022475"/>
    </source>
</evidence>
<evidence type="ECO:0000256" key="8">
    <source>
        <dbReference type="ARBA" id="ARBA00038435"/>
    </source>
</evidence>
<dbReference type="GO" id="GO:0015297">
    <property type="term" value="F:antiporter activity"/>
    <property type="evidence" value="ECO:0007669"/>
    <property type="project" value="UniProtKB-KW"/>
</dbReference>
<evidence type="ECO:0000313" key="11">
    <source>
        <dbReference type="EMBL" id="UEL49748.1"/>
    </source>
</evidence>
<feature type="transmembrane region" description="Helical" evidence="9">
    <location>
        <begin position="104"/>
        <end position="125"/>
    </location>
</feature>
<keyword evidence="6 9" id="KW-1133">Transmembrane helix</keyword>
<feature type="transmembrane region" description="Helical" evidence="9">
    <location>
        <begin position="410"/>
        <end position="429"/>
    </location>
</feature>
<feature type="domain" description="Na+/H+ antiporter NhaC-like C-terminal" evidence="10">
    <location>
        <begin position="237"/>
        <end position="425"/>
    </location>
</feature>
<feature type="transmembrane region" description="Helical" evidence="9">
    <location>
        <begin position="12"/>
        <end position="31"/>
    </location>
</feature>
<comment type="subcellular location">
    <subcellularLocation>
        <location evidence="1">Cell membrane</location>
        <topology evidence="1">Multi-pass membrane protein</topology>
    </subcellularLocation>
</comment>
<evidence type="ECO:0000313" key="12">
    <source>
        <dbReference type="Proteomes" id="UP001198983"/>
    </source>
</evidence>
<feature type="transmembrane region" description="Helical" evidence="9">
    <location>
        <begin position="37"/>
        <end position="54"/>
    </location>
</feature>
<dbReference type="PANTHER" id="PTHR33451:SF5">
    <property type="entry name" value="NA+_H+ ANTIPORTER"/>
    <property type="match status" value="1"/>
</dbReference>
<dbReference type="InterPro" id="IPR052180">
    <property type="entry name" value="NhaC_Na-H+_Antiporter"/>
</dbReference>
<dbReference type="PANTHER" id="PTHR33451">
    <property type="entry name" value="MALATE-2H(+)/NA(+)-LACTATE ANTIPORTER"/>
    <property type="match status" value="1"/>
</dbReference>
<feature type="transmembrane region" description="Helical" evidence="9">
    <location>
        <begin position="132"/>
        <end position="148"/>
    </location>
</feature>
<dbReference type="GO" id="GO:0005886">
    <property type="term" value="C:plasma membrane"/>
    <property type="evidence" value="ECO:0007669"/>
    <property type="project" value="UniProtKB-SubCell"/>
</dbReference>
<evidence type="ECO:0000256" key="7">
    <source>
        <dbReference type="ARBA" id="ARBA00023136"/>
    </source>
</evidence>
<feature type="transmembrane region" description="Helical" evidence="9">
    <location>
        <begin position="233"/>
        <end position="253"/>
    </location>
</feature>
<dbReference type="AlphaFoldDB" id="A0AAX2ZK95"/>
<evidence type="ECO:0000256" key="3">
    <source>
        <dbReference type="ARBA" id="ARBA00022449"/>
    </source>
</evidence>
<protein>
    <submittedName>
        <fullName evidence="11">Na+/H+ antiporter NhaC family protein</fullName>
    </submittedName>
</protein>
<organism evidence="11 12">
    <name type="scientific">Terrisporobacter hibernicus</name>
    <dbReference type="NCBI Taxonomy" id="2813371"/>
    <lineage>
        <taxon>Bacteria</taxon>
        <taxon>Bacillati</taxon>
        <taxon>Bacillota</taxon>
        <taxon>Clostridia</taxon>
        <taxon>Peptostreptococcales</taxon>
        <taxon>Peptostreptococcaceae</taxon>
        <taxon>Terrisporobacter</taxon>
    </lineage>
</organism>
<evidence type="ECO:0000256" key="6">
    <source>
        <dbReference type="ARBA" id="ARBA00022989"/>
    </source>
</evidence>
<keyword evidence="5 9" id="KW-0812">Transmembrane</keyword>
<proteinExistence type="inferred from homology"/>
<dbReference type="InterPro" id="IPR018461">
    <property type="entry name" value="Na/H_Antiport_NhaC-like_C"/>
</dbReference>
<comment type="similarity">
    <text evidence="8">Belongs to the NhaC Na(+)/H(+) (TC 2.A.35) antiporter family.</text>
</comment>
<dbReference type="Proteomes" id="UP001198983">
    <property type="component" value="Chromosome"/>
</dbReference>
<feature type="domain" description="Na+/H+ antiporter NhaC-like C-terminal" evidence="10">
    <location>
        <begin position="23"/>
        <end position="214"/>
    </location>
</feature>
<sequence length="440" mass="45924">MMSKERQKGSALALLPLVIFLVLFIGSGVISGNFYKMPTLVAFIISTAVAFLFNREVDFNKKIDVFCKGGGNKDIILMLIIFLFAGAFSGVSKAMGGADSVVNLGLSVVPANLLVTGLFVIGCFISISMGTSVGTIAAIGPIGVAVASKTGIPVALVLGAVVGGAMFGDNLSMISDTTIAATRTQGCEMRDKFKVNFLIVLPAAIVTIILLTVMSRGYVSVSNEAYDYELLKVLPYLFVLIGAILGANVFLLLGGGVIFAGTIGIITGSLDLFGVITAVSEGMAGMFELCMISVVVGGMVELIKFNGGIDFVLDFIQSKIKNKKGAEFGIAALVSIVDLCTANNTIAIVMAGPIAKDIADEYEIDSKKSASILDIFSSVWQGIIPYGAQLLTAAGLAGISPFAIIGYLHYPILMFVCGIVAIGFGLPRLKSNKGNSEKIA</sequence>
<keyword evidence="2" id="KW-0813">Transport</keyword>
<feature type="transmembrane region" description="Helical" evidence="9">
    <location>
        <begin position="258"/>
        <end position="279"/>
    </location>
</feature>
<accession>A0AAX2ZK95</accession>